<keyword evidence="4" id="KW-0804">Transcription</keyword>
<name>A0A4R2JV33_9PSEU</name>
<evidence type="ECO:0000256" key="2">
    <source>
        <dbReference type="ARBA" id="ARBA00023015"/>
    </source>
</evidence>
<dbReference type="Gene3D" id="1.25.40.10">
    <property type="entry name" value="Tetratricopeptide repeat domain"/>
    <property type="match status" value="3"/>
</dbReference>
<feature type="domain" description="OmpR/PhoB-type" evidence="6">
    <location>
        <begin position="1"/>
        <end position="90"/>
    </location>
</feature>
<evidence type="ECO:0000313" key="8">
    <source>
        <dbReference type="Proteomes" id="UP000295680"/>
    </source>
</evidence>
<dbReference type="GO" id="GO:0000160">
    <property type="term" value="P:phosphorelay signal transduction system"/>
    <property type="evidence" value="ECO:0007669"/>
    <property type="project" value="InterPro"/>
</dbReference>
<feature type="DNA-binding region" description="OmpR/PhoB-type" evidence="5">
    <location>
        <begin position="1"/>
        <end position="90"/>
    </location>
</feature>
<organism evidence="7 8">
    <name type="scientific">Actinocrispum wychmicini</name>
    <dbReference type="NCBI Taxonomy" id="1213861"/>
    <lineage>
        <taxon>Bacteria</taxon>
        <taxon>Bacillati</taxon>
        <taxon>Actinomycetota</taxon>
        <taxon>Actinomycetes</taxon>
        <taxon>Pseudonocardiales</taxon>
        <taxon>Pseudonocardiaceae</taxon>
        <taxon>Actinocrispum</taxon>
    </lineage>
</organism>
<dbReference type="PANTHER" id="PTHR47691">
    <property type="entry name" value="REGULATOR-RELATED"/>
    <property type="match status" value="1"/>
</dbReference>
<evidence type="ECO:0000313" key="7">
    <source>
        <dbReference type="EMBL" id="TCO58005.1"/>
    </source>
</evidence>
<dbReference type="OrthoDB" id="9812579at2"/>
<dbReference type="InterPro" id="IPR036388">
    <property type="entry name" value="WH-like_DNA-bd_sf"/>
</dbReference>
<keyword evidence="8" id="KW-1185">Reference proteome</keyword>
<dbReference type="PROSITE" id="PS51755">
    <property type="entry name" value="OMPR_PHOB"/>
    <property type="match status" value="1"/>
</dbReference>
<dbReference type="PANTHER" id="PTHR47691:SF3">
    <property type="entry name" value="HTH-TYPE TRANSCRIPTIONAL REGULATOR RV0890C-RELATED"/>
    <property type="match status" value="1"/>
</dbReference>
<proteinExistence type="inferred from homology"/>
<dbReference type="Pfam" id="PF25872">
    <property type="entry name" value="HTH_77"/>
    <property type="match status" value="1"/>
</dbReference>
<evidence type="ECO:0000259" key="6">
    <source>
        <dbReference type="PROSITE" id="PS51755"/>
    </source>
</evidence>
<dbReference type="GO" id="GO:0006355">
    <property type="term" value="P:regulation of DNA-templated transcription"/>
    <property type="evidence" value="ECO:0007669"/>
    <property type="project" value="InterPro"/>
</dbReference>
<dbReference type="SMART" id="SM00862">
    <property type="entry name" value="Trans_reg_C"/>
    <property type="match status" value="1"/>
</dbReference>
<evidence type="ECO:0000256" key="3">
    <source>
        <dbReference type="ARBA" id="ARBA00023125"/>
    </source>
</evidence>
<dbReference type="Pfam" id="PF03704">
    <property type="entry name" value="BTAD"/>
    <property type="match status" value="1"/>
</dbReference>
<gene>
    <name evidence="7" type="ORF">EV192_10567</name>
</gene>
<dbReference type="SUPFAM" id="SSF46894">
    <property type="entry name" value="C-terminal effector domain of the bipartite response regulators"/>
    <property type="match status" value="1"/>
</dbReference>
<dbReference type="AlphaFoldDB" id="A0A4R2JV33"/>
<dbReference type="Gene3D" id="1.10.10.10">
    <property type="entry name" value="Winged helix-like DNA-binding domain superfamily/Winged helix DNA-binding domain"/>
    <property type="match status" value="1"/>
</dbReference>
<dbReference type="RefSeq" id="WP_132118436.1">
    <property type="nucleotide sequence ID" value="NZ_SLWS01000005.1"/>
</dbReference>
<comment type="caution">
    <text evidence="7">The sequence shown here is derived from an EMBL/GenBank/DDBJ whole genome shotgun (WGS) entry which is preliminary data.</text>
</comment>
<dbReference type="InterPro" id="IPR058852">
    <property type="entry name" value="HTH_77"/>
</dbReference>
<evidence type="ECO:0000256" key="1">
    <source>
        <dbReference type="ARBA" id="ARBA00005820"/>
    </source>
</evidence>
<dbReference type="Proteomes" id="UP000295680">
    <property type="component" value="Unassembled WGS sequence"/>
</dbReference>
<dbReference type="InterPro" id="IPR001867">
    <property type="entry name" value="OmpR/PhoB-type_DNA-bd"/>
</dbReference>
<dbReference type="EMBL" id="SLWS01000005">
    <property type="protein sequence ID" value="TCO58005.1"/>
    <property type="molecule type" value="Genomic_DNA"/>
</dbReference>
<keyword evidence="2" id="KW-0805">Transcription regulation</keyword>
<dbReference type="PRINTS" id="PR00364">
    <property type="entry name" value="DISEASERSIST"/>
</dbReference>
<dbReference type="InterPro" id="IPR005158">
    <property type="entry name" value="BTAD"/>
</dbReference>
<evidence type="ECO:0000256" key="4">
    <source>
        <dbReference type="ARBA" id="ARBA00023163"/>
    </source>
</evidence>
<comment type="similarity">
    <text evidence="1">Belongs to the AfsR/DnrI/RedD regulatory family.</text>
</comment>
<accession>A0A4R2JV33</accession>
<protein>
    <submittedName>
        <fullName evidence="7">Putative ATPase</fullName>
    </submittedName>
</protein>
<dbReference type="CDD" id="cd15831">
    <property type="entry name" value="BTAD"/>
    <property type="match status" value="1"/>
</dbReference>
<dbReference type="SMART" id="SM01043">
    <property type="entry name" value="BTAD"/>
    <property type="match status" value="1"/>
</dbReference>
<dbReference type="SUPFAM" id="SSF48452">
    <property type="entry name" value="TPR-like"/>
    <property type="match status" value="2"/>
</dbReference>
<dbReference type="SUPFAM" id="SSF52540">
    <property type="entry name" value="P-loop containing nucleoside triphosphate hydrolases"/>
    <property type="match status" value="1"/>
</dbReference>
<dbReference type="GO" id="GO:0003677">
    <property type="term" value="F:DNA binding"/>
    <property type="evidence" value="ECO:0007669"/>
    <property type="project" value="UniProtKB-UniRule"/>
</dbReference>
<sequence>MRVAMLGPLSLRDAADREIEVGGIRLRMLLVRLALDAGRIVPNESLIDGLWGERPPVDATNALQSLVSRLRKAGIAKQLESHSIGYSLAATDVDVHTFERLAAEGGRLLREGQTNRAAEVLREALDLWRGPALVDVADAPFAGPTVARLAEQRLTALEDRVDADIRRGRDADVIVELYALTREHPLRERLAGLLIQALHGVGRQADAINAFETVKRALADELGVDPGPQLREIHLAVLREKPAKTPGTALPAQLTSFVGRHTELAELGKVDDRLVTLVGPGGVGKTRLATEAAGRVTGRVWFVHLAGLREAVDVPVALAAALGLGDIRVPDGPGIWTIKTMDVTTRLVDALKNRADLVVLDNCEHLISAAANLADTLLAGCPTLRIMATSREPLAITGETLVPVGPLDLPDEQASPDQAMERAAVRLFLDRAVAVRPGFTVDEHNVAAVVAICRQLDGLPLALELAAARLRSMTVGQVVERLDDRFRLLTGGSRTSLPRHQTLGAVVEWSWGLLSEPERTLAGRLSVFATGATLEAVTAVCAGDDLPSADVLYVLASLVEKSLVEAIEGADGVPRYRMLQTVRAFAAARLVDADEVRARFTGYMLAMIEELEPKLRGPDQLGHLATMDADRQNILAALRIAVDRGDGDTSFRIGAAWTWYWLLRQGAFADMSSEHSLPLERMKSLAAQAPPDAQAAVRILEMAGDLGIPDRPLVVEMIDVCRELGPGSRYPVLVLLEPIANLLAGDHAEAVASLARTLRNRDPWVRAAVASCAAMIVINLGDLDRAERWFRHGVRAFRRLGDRWGLMLSLSGLGEIKSIRGDITGAIADMTESAKLEAEMGPLSNPPMTCARIAEQLHRAGDLDGAERELMQVLRISEELVQPTVTVAIRCRLGAVARARGDLVAAREHLVVAREIAEALGHTLTDNLVSWVDCVEMWVLADEGRVAEARALGRSALSAIQSGFMADNQGTASVGEALAAAAAADGDLPLAARLLGVSAAVRGAVDRGSPAIRDLMSRFGEPERQAMAEAQRLPQAEALAWLYA</sequence>
<dbReference type="FunFam" id="1.25.40.10:FF:000222">
    <property type="entry name" value="SARP family transcriptional regulator"/>
    <property type="match status" value="1"/>
</dbReference>
<dbReference type="InterPro" id="IPR027417">
    <property type="entry name" value="P-loop_NTPase"/>
</dbReference>
<evidence type="ECO:0000256" key="5">
    <source>
        <dbReference type="PROSITE-ProRule" id="PRU01091"/>
    </source>
</evidence>
<reference evidence="7 8" key="1">
    <citation type="submission" date="2019-03" db="EMBL/GenBank/DDBJ databases">
        <title>Genomic Encyclopedia of Type Strains, Phase IV (KMG-IV): sequencing the most valuable type-strain genomes for metagenomic binning, comparative biology and taxonomic classification.</title>
        <authorList>
            <person name="Goeker M."/>
        </authorList>
    </citation>
    <scope>NUCLEOTIDE SEQUENCE [LARGE SCALE GENOMIC DNA]</scope>
    <source>
        <strain evidence="7 8">DSM 45934</strain>
    </source>
</reference>
<keyword evidence="3 5" id="KW-0238">DNA-binding</keyword>
<dbReference type="InterPro" id="IPR011990">
    <property type="entry name" value="TPR-like_helical_dom_sf"/>
</dbReference>
<dbReference type="InterPro" id="IPR016032">
    <property type="entry name" value="Sig_transdc_resp-reg_C-effctor"/>
</dbReference>